<evidence type="ECO:0000256" key="6">
    <source>
        <dbReference type="ARBA" id="ARBA00019816"/>
    </source>
</evidence>
<gene>
    <name evidence="23" type="primary">petA</name>
    <name evidence="23" type="ORF">ACFSNB_14090</name>
</gene>
<dbReference type="CDD" id="cd03470">
    <property type="entry name" value="Rieske_cytochrome_bc1"/>
    <property type="match status" value="1"/>
</dbReference>
<comment type="miscellaneous">
    <text evidence="20">The Rieske protein is a high potential 2Fe-2S protein.</text>
</comment>
<keyword evidence="12" id="KW-1278">Translocase</keyword>
<evidence type="ECO:0000256" key="21">
    <source>
        <dbReference type="RuleBase" id="RU004497"/>
    </source>
</evidence>
<keyword evidence="13 20" id="KW-0249">Electron transport</keyword>
<dbReference type="InterPro" id="IPR005805">
    <property type="entry name" value="Rieske_Fe-S_prot_C"/>
</dbReference>
<evidence type="ECO:0000313" key="23">
    <source>
        <dbReference type="EMBL" id="MFD2234940.1"/>
    </source>
</evidence>
<dbReference type="SUPFAM" id="SSF50022">
    <property type="entry name" value="ISP domain"/>
    <property type="match status" value="1"/>
</dbReference>
<evidence type="ECO:0000256" key="14">
    <source>
        <dbReference type="ARBA" id="ARBA00022989"/>
    </source>
</evidence>
<evidence type="ECO:0000256" key="18">
    <source>
        <dbReference type="ARBA" id="ARBA00023157"/>
    </source>
</evidence>
<evidence type="ECO:0000256" key="12">
    <source>
        <dbReference type="ARBA" id="ARBA00022967"/>
    </source>
</evidence>
<evidence type="ECO:0000256" key="17">
    <source>
        <dbReference type="ARBA" id="ARBA00023136"/>
    </source>
</evidence>
<comment type="similarity">
    <text evidence="3">Belongs to the Rieske iron-sulfur protein family.</text>
</comment>
<comment type="function">
    <text evidence="1">Component of the ubiquinol-cytochrome c reductase complex (complex III or cytochrome b-c1 complex), which is a respiratory chain that generates an electrochemical potential coupled to ATP synthesis.</text>
</comment>
<keyword evidence="9" id="KW-0812">Transmembrane</keyword>
<evidence type="ECO:0000256" key="13">
    <source>
        <dbReference type="ARBA" id="ARBA00022982"/>
    </source>
</evidence>
<evidence type="ECO:0000256" key="4">
    <source>
        <dbReference type="ARBA" id="ARBA00011649"/>
    </source>
</evidence>
<evidence type="ECO:0000259" key="22">
    <source>
        <dbReference type="PROSITE" id="PS51296"/>
    </source>
</evidence>
<comment type="cofactor">
    <cofactor evidence="20">
        <name>[2Fe-2S] cluster</name>
        <dbReference type="ChEBI" id="CHEBI:190135"/>
    </cofactor>
    <text evidence="20">Binds 1 [2Fe-2S] cluster per subunit.</text>
</comment>
<dbReference type="NCBIfam" id="TIGR01409">
    <property type="entry name" value="TAT_signal_seq"/>
    <property type="match status" value="1"/>
</dbReference>
<keyword evidence="11" id="KW-0479">Metal-binding</keyword>
<keyword evidence="17" id="KW-0472">Membrane</keyword>
<comment type="catalytic activity">
    <reaction evidence="19 20">
        <text>a quinol + 2 Fe(III)-[cytochrome c](out) = a quinone + 2 Fe(II)-[cytochrome c](out) + 2 H(+)(out)</text>
        <dbReference type="Rhea" id="RHEA:11484"/>
        <dbReference type="Rhea" id="RHEA-COMP:10350"/>
        <dbReference type="Rhea" id="RHEA-COMP:14399"/>
        <dbReference type="ChEBI" id="CHEBI:15378"/>
        <dbReference type="ChEBI" id="CHEBI:24646"/>
        <dbReference type="ChEBI" id="CHEBI:29033"/>
        <dbReference type="ChEBI" id="CHEBI:29034"/>
        <dbReference type="ChEBI" id="CHEBI:132124"/>
        <dbReference type="EC" id="7.1.1.8"/>
    </reaction>
</comment>
<dbReference type="EC" id="7.1.1.8" evidence="5 20"/>
<accession>A0ABW5CFN0</accession>
<keyword evidence="8" id="KW-1003">Cell membrane</keyword>
<dbReference type="InterPro" id="IPR017941">
    <property type="entry name" value="Rieske_2Fe-2S"/>
</dbReference>
<organism evidence="23 24">
    <name type="scientific">Phaeospirillum tilakii</name>
    <dbReference type="NCBI Taxonomy" id="741673"/>
    <lineage>
        <taxon>Bacteria</taxon>
        <taxon>Pseudomonadati</taxon>
        <taxon>Pseudomonadota</taxon>
        <taxon>Alphaproteobacteria</taxon>
        <taxon>Rhodospirillales</taxon>
        <taxon>Rhodospirillaceae</taxon>
        <taxon>Phaeospirillum</taxon>
    </lineage>
</organism>
<comment type="subcellular location">
    <subcellularLocation>
        <location evidence="2">Cell membrane</location>
        <topology evidence="2">Single-pass membrane protein</topology>
    </subcellularLocation>
</comment>
<keyword evidence="16" id="KW-0411">Iron-sulfur</keyword>
<dbReference type="Proteomes" id="UP001597296">
    <property type="component" value="Unassembled WGS sequence"/>
</dbReference>
<dbReference type="RefSeq" id="WP_377317649.1">
    <property type="nucleotide sequence ID" value="NZ_JBHUIY010000031.1"/>
</dbReference>
<protein>
    <recommendedName>
        <fullName evidence="6 20">Ubiquinol-cytochrome c reductase iron-sulfur subunit</fullName>
        <ecNumber evidence="5 20">7.1.1.8</ecNumber>
    </recommendedName>
</protein>
<dbReference type="PRINTS" id="PR00162">
    <property type="entry name" value="RIESKE"/>
</dbReference>
<dbReference type="EMBL" id="JBHUIY010000031">
    <property type="protein sequence ID" value="MFD2234940.1"/>
    <property type="molecule type" value="Genomic_DNA"/>
</dbReference>
<reference evidence="24" key="1">
    <citation type="journal article" date="2019" name="Int. J. Syst. Evol. Microbiol.">
        <title>The Global Catalogue of Microorganisms (GCM) 10K type strain sequencing project: providing services to taxonomists for standard genome sequencing and annotation.</title>
        <authorList>
            <consortium name="The Broad Institute Genomics Platform"/>
            <consortium name="The Broad Institute Genome Sequencing Center for Infectious Disease"/>
            <person name="Wu L."/>
            <person name="Ma J."/>
        </authorList>
    </citation>
    <scope>NUCLEOTIDE SEQUENCE [LARGE SCALE GENOMIC DNA]</scope>
    <source>
        <strain evidence="24">KCTC 15012</strain>
    </source>
</reference>
<dbReference type="Pfam" id="PF00355">
    <property type="entry name" value="Rieske"/>
    <property type="match status" value="1"/>
</dbReference>
<evidence type="ECO:0000256" key="19">
    <source>
        <dbReference type="ARBA" id="ARBA00029351"/>
    </source>
</evidence>
<name>A0ABW5CFN0_9PROT</name>
<evidence type="ECO:0000256" key="9">
    <source>
        <dbReference type="ARBA" id="ARBA00022692"/>
    </source>
</evidence>
<evidence type="ECO:0000313" key="24">
    <source>
        <dbReference type="Proteomes" id="UP001597296"/>
    </source>
</evidence>
<sequence length="180" mass="19119">MSEPLPPSSCACNRRDFLTTTTAGLGAAGLAAAAVPLIGSMNPAADTQAVGTVDVDLSKIAVGGALTVTWRGRPVFIRHRTEEEIARARADDAVSLRDQQTDSARVQRPEWLVVIGICTHLGCIPLGQKAGEPRGEFGGWFCPCHGSQYDTSGRARKGPAPRNLDVPPYHFLDDGTIRLG</sequence>
<keyword evidence="14" id="KW-1133">Transmembrane helix</keyword>
<dbReference type="Gene3D" id="1.20.5.510">
    <property type="entry name" value="Single helix bin"/>
    <property type="match status" value="1"/>
</dbReference>
<dbReference type="PANTHER" id="PTHR10134">
    <property type="entry name" value="CYTOCHROME B-C1 COMPLEX SUBUNIT RIESKE, MITOCHONDRIAL"/>
    <property type="match status" value="1"/>
</dbReference>
<evidence type="ECO:0000256" key="1">
    <source>
        <dbReference type="ARBA" id="ARBA00002444"/>
    </source>
</evidence>
<evidence type="ECO:0000256" key="10">
    <source>
        <dbReference type="ARBA" id="ARBA00022714"/>
    </source>
</evidence>
<feature type="domain" description="Rieske" evidence="22">
    <location>
        <begin position="85"/>
        <end position="178"/>
    </location>
</feature>
<dbReference type="InterPro" id="IPR014349">
    <property type="entry name" value="Rieske_Fe-S_prot"/>
</dbReference>
<evidence type="ECO:0000256" key="2">
    <source>
        <dbReference type="ARBA" id="ARBA00004162"/>
    </source>
</evidence>
<keyword evidence="18" id="KW-1015">Disulfide bond</keyword>
<evidence type="ECO:0000256" key="11">
    <source>
        <dbReference type="ARBA" id="ARBA00022723"/>
    </source>
</evidence>
<evidence type="ECO:0000256" key="15">
    <source>
        <dbReference type="ARBA" id="ARBA00023004"/>
    </source>
</evidence>
<keyword evidence="7 20" id="KW-0813">Transport</keyword>
<dbReference type="Pfam" id="PF10399">
    <property type="entry name" value="UCR_Fe-S_N"/>
    <property type="match status" value="1"/>
</dbReference>
<evidence type="ECO:0000256" key="20">
    <source>
        <dbReference type="RuleBase" id="RU004494"/>
    </source>
</evidence>
<evidence type="ECO:0000256" key="5">
    <source>
        <dbReference type="ARBA" id="ARBA00012951"/>
    </source>
</evidence>
<dbReference type="PROSITE" id="PS51296">
    <property type="entry name" value="RIESKE"/>
    <property type="match status" value="1"/>
</dbReference>
<evidence type="ECO:0000256" key="7">
    <source>
        <dbReference type="ARBA" id="ARBA00022448"/>
    </source>
</evidence>
<dbReference type="NCBIfam" id="TIGR01416">
    <property type="entry name" value="Rieske_proteo"/>
    <property type="match status" value="1"/>
</dbReference>
<proteinExistence type="inferred from homology"/>
<evidence type="ECO:0000256" key="3">
    <source>
        <dbReference type="ARBA" id="ARBA00010651"/>
    </source>
</evidence>
<evidence type="ECO:0000256" key="16">
    <source>
        <dbReference type="ARBA" id="ARBA00023014"/>
    </source>
</evidence>
<dbReference type="InterPro" id="IPR036922">
    <property type="entry name" value="Rieske_2Fe-2S_sf"/>
</dbReference>
<keyword evidence="24" id="KW-1185">Reference proteome</keyword>
<dbReference type="Gene3D" id="2.102.10.10">
    <property type="entry name" value="Rieske [2Fe-2S] iron-sulphur domain"/>
    <property type="match status" value="1"/>
</dbReference>
<comment type="caution">
    <text evidence="23">The sequence shown here is derived from an EMBL/GenBank/DDBJ whole genome shotgun (WGS) entry which is preliminary data.</text>
</comment>
<dbReference type="PROSITE" id="PS51318">
    <property type="entry name" value="TAT"/>
    <property type="match status" value="1"/>
</dbReference>
<dbReference type="InterPro" id="IPR006311">
    <property type="entry name" value="TAT_signal"/>
</dbReference>
<evidence type="ECO:0000256" key="8">
    <source>
        <dbReference type="ARBA" id="ARBA00022475"/>
    </source>
</evidence>
<dbReference type="InterPro" id="IPR019546">
    <property type="entry name" value="TAT_signal_bac_arc"/>
</dbReference>
<keyword evidence="15" id="KW-0408">Iron</keyword>
<comment type="subunit">
    <text evidence="4 21">The main subunits of complex b-c1 are: cytochrome b, cytochrome c1 and the Rieske protein.</text>
</comment>
<dbReference type="InterPro" id="IPR006317">
    <property type="entry name" value="Ubiquinol_cyt_c_Rdtase_Fe-S-su"/>
</dbReference>
<keyword evidence="10" id="KW-0001">2Fe-2S</keyword>
<dbReference type="InterPro" id="IPR019470">
    <property type="entry name" value="Ubiq_cytC_Rdtase_Fe-S_su_TAT"/>
</dbReference>